<dbReference type="AlphaFoldDB" id="A0AAC9FQZ1"/>
<dbReference type="InterPro" id="IPR011032">
    <property type="entry name" value="GroES-like_sf"/>
</dbReference>
<dbReference type="Gene3D" id="3.90.180.10">
    <property type="entry name" value="Medium-chain alcohol dehydrogenases, catalytic domain"/>
    <property type="match status" value="1"/>
</dbReference>
<evidence type="ECO:0000313" key="4">
    <source>
        <dbReference type="Proteomes" id="UP000077927"/>
    </source>
</evidence>
<proteinExistence type="predicted"/>
<dbReference type="Gene3D" id="3.40.50.720">
    <property type="entry name" value="NAD(P)-binding Rossmann-like Domain"/>
    <property type="match status" value="1"/>
</dbReference>
<keyword evidence="1" id="KW-0521">NADP</keyword>
<dbReference type="Pfam" id="PF00107">
    <property type="entry name" value="ADH_zinc_N"/>
    <property type="match status" value="1"/>
</dbReference>
<dbReference type="InterPro" id="IPR036291">
    <property type="entry name" value="NAD(P)-bd_dom_sf"/>
</dbReference>
<accession>A0AAC9FQZ1</accession>
<dbReference type="PANTHER" id="PTHR44154">
    <property type="entry name" value="QUINONE OXIDOREDUCTASE"/>
    <property type="match status" value="1"/>
</dbReference>
<dbReference type="KEGG" id="rin:ACS15_1437"/>
<dbReference type="SUPFAM" id="SSF51735">
    <property type="entry name" value="NAD(P)-binding Rossmann-fold domains"/>
    <property type="match status" value="1"/>
</dbReference>
<evidence type="ECO:0000256" key="1">
    <source>
        <dbReference type="ARBA" id="ARBA00022857"/>
    </source>
</evidence>
<dbReference type="InterPro" id="IPR013149">
    <property type="entry name" value="ADH-like_C"/>
</dbReference>
<dbReference type="InterPro" id="IPR051603">
    <property type="entry name" value="Zinc-ADH_QOR/CCCR"/>
</dbReference>
<protein>
    <submittedName>
        <fullName evidence="3">Zinc-binding dehydrogenase family protein</fullName>
    </submittedName>
</protein>
<dbReference type="GO" id="GO:0016491">
    <property type="term" value="F:oxidoreductase activity"/>
    <property type="evidence" value="ECO:0007669"/>
    <property type="project" value="InterPro"/>
</dbReference>
<dbReference type="EMBL" id="CP012605">
    <property type="protein sequence ID" value="ANH73312.1"/>
    <property type="molecule type" value="Genomic_DNA"/>
</dbReference>
<reference evidence="3 4" key="1">
    <citation type="submission" date="2015-09" db="EMBL/GenBank/DDBJ databases">
        <authorList>
            <person name="Xu Y."/>
            <person name="Nagy A."/>
            <person name="Liu N.T."/>
            <person name="Nou X."/>
        </authorList>
    </citation>
    <scope>NUCLEOTIDE SEQUENCE [LARGE SCALE GENOMIC DNA]</scope>
    <source>
        <strain evidence="3 4">FC1138</strain>
    </source>
</reference>
<dbReference type="PANTHER" id="PTHR44154:SF1">
    <property type="entry name" value="QUINONE OXIDOREDUCTASE"/>
    <property type="match status" value="1"/>
</dbReference>
<dbReference type="SUPFAM" id="SSF50129">
    <property type="entry name" value="GroES-like"/>
    <property type="match status" value="1"/>
</dbReference>
<gene>
    <name evidence="3" type="ORF">ACS15_1437</name>
</gene>
<dbReference type="InterPro" id="IPR020843">
    <property type="entry name" value="ER"/>
</dbReference>
<name>A0AAC9FQZ1_9RALS</name>
<dbReference type="Proteomes" id="UP000077927">
    <property type="component" value="Chromosome 1"/>
</dbReference>
<dbReference type="InterPro" id="IPR013154">
    <property type="entry name" value="ADH-like_N"/>
</dbReference>
<dbReference type="SMART" id="SM00829">
    <property type="entry name" value="PKS_ER"/>
    <property type="match status" value="1"/>
</dbReference>
<dbReference type="RefSeq" id="WP_021194729.1">
    <property type="nucleotide sequence ID" value="NZ_CP012605.1"/>
</dbReference>
<dbReference type="Pfam" id="PF08240">
    <property type="entry name" value="ADH_N"/>
    <property type="match status" value="1"/>
</dbReference>
<evidence type="ECO:0000313" key="3">
    <source>
        <dbReference type="EMBL" id="ANH73312.1"/>
    </source>
</evidence>
<sequence length="331" mass="34413">MSTTTLARKLVLAEKASNAESIAPAIVPLDLIQPPEGHAVIHVQAAAVNPSDVKAALGMMPHAIWPRTPGRDFAGVVVAGPDEWLGAEVWGTGGDLGMTRDGTHSTYLVLPVSALTRKPSTMGIAAAATIGVPFITAYEGLRRAGLNGQGQTVLVLGVNGKVGQAATQLATRAGARVIGVERGATGYIGHATSNVQVFHSEDPDLAQKIMAATGGRGADIAYNTVGSPYFGLALETLAVGGTQILISTIERNVPFDILAFYRRNLQMLGVDSLKLTAVQCAAILNELLPGFKDGSLKAFDVDASTLLPLEQASDAYRKVLAGSTERVVLAP</sequence>
<organism evidence="3 4">
    <name type="scientific">Ralstonia insidiosa</name>
    <dbReference type="NCBI Taxonomy" id="190721"/>
    <lineage>
        <taxon>Bacteria</taxon>
        <taxon>Pseudomonadati</taxon>
        <taxon>Pseudomonadota</taxon>
        <taxon>Betaproteobacteria</taxon>
        <taxon>Burkholderiales</taxon>
        <taxon>Burkholderiaceae</taxon>
        <taxon>Ralstonia</taxon>
    </lineage>
</organism>
<feature type="domain" description="Enoyl reductase (ER)" evidence="2">
    <location>
        <begin position="17"/>
        <end position="329"/>
    </location>
</feature>
<evidence type="ECO:0000259" key="2">
    <source>
        <dbReference type="SMART" id="SM00829"/>
    </source>
</evidence>